<sequence length="130" mass="14572">MPFRSSRRNKMVETRTTKPTLMTRLKGRNAKTQTVKTTTTIEPRSEAIRHNHHNHTTSATGTRTTRSSRWGGSSRRNEPVVHHKRHASVGDKISGAMMKLKGSLTRRPGVKAAGTRRMHGTDGRGSTRVY</sequence>
<proteinExistence type="predicted"/>
<evidence type="ECO:0000256" key="1">
    <source>
        <dbReference type="SAM" id="MobiDB-lite"/>
    </source>
</evidence>
<dbReference type="AlphaFoldDB" id="A0A2J6QMH9"/>
<dbReference type="OrthoDB" id="5426707at2759"/>
<feature type="region of interest" description="Disordered" evidence="1">
    <location>
        <begin position="27"/>
        <end position="130"/>
    </location>
</feature>
<feature type="compositionally biased region" description="Low complexity" evidence="1">
    <location>
        <begin position="31"/>
        <end position="40"/>
    </location>
</feature>
<gene>
    <name evidence="2" type="ORF">NA56DRAFT_236887</name>
</gene>
<organism evidence="2 3">
    <name type="scientific">Hyaloscypha hepaticicola</name>
    <dbReference type="NCBI Taxonomy" id="2082293"/>
    <lineage>
        <taxon>Eukaryota</taxon>
        <taxon>Fungi</taxon>
        <taxon>Dikarya</taxon>
        <taxon>Ascomycota</taxon>
        <taxon>Pezizomycotina</taxon>
        <taxon>Leotiomycetes</taxon>
        <taxon>Helotiales</taxon>
        <taxon>Hyaloscyphaceae</taxon>
        <taxon>Hyaloscypha</taxon>
    </lineage>
</organism>
<evidence type="ECO:0000313" key="3">
    <source>
        <dbReference type="Proteomes" id="UP000235672"/>
    </source>
</evidence>
<dbReference type="Proteomes" id="UP000235672">
    <property type="component" value="Unassembled WGS sequence"/>
</dbReference>
<evidence type="ECO:0000313" key="2">
    <source>
        <dbReference type="EMBL" id="PMD27454.1"/>
    </source>
</evidence>
<dbReference type="EMBL" id="KZ613466">
    <property type="protein sequence ID" value="PMD27454.1"/>
    <property type="molecule type" value="Genomic_DNA"/>
</dbReference>
<protein>
    <submittedName>
        <fullName evidence="2">Uncharacterized protein</fullName>
    </submittedName>
</protein>
<name>A0A2J6QMH9_9HELO</name>
<reference evidence="2 3" key="1">
    <citation type="submission" date="2016-05" db="EMBL/GenBank/DDBJ databases">
        <title>A degradative enzymes factory behind the ericoid mycorrhizal symbiosis.</title>
        <authorList>
            <consortium name="DOE Joint Genome Institute"/>
            <person name="Martino E."/>
            <person name="Morin E."/>
            <person name="Grelet G."/>
            <person name="Kuo A."/>
            <person name="Kohler A."/>
            <person name="Daghino S."/>
            <person name="Barry K."/>
            <person name="Choi C."/>
            <person name="Cichocki N."/>
            <person name="Clum A."/>
            <person name="Copeland A."/>
            <person name="Hainaut M."/>
            <person name="Haridas S."/>
            <person name="Labutti K."/>
            <person name="Lindquist E."/>
            <person name="Lipzen A."/>
            <person name="Khouja H.-R."/>
            <person name="Murat C."/>
            <person name="Ohm R."/>
            <person name="Olson A."/>
            <person name="Spatafora J."/>
            <person name="Veneault-Fourrey C."/>
            <person name="Henrissat B."/>
            <person name="Grigoriev I."/>
            <person name="Martin F."/>
            <person name="Perotto S."/>
        </authorList>
    </citation>
    <scope>NUCLEOTIDE SEQUENCE [LARGE SCALE GENOMIC DNA]</scope>
    <source>
        <strain evidence="2 3">UAMH 7357</strain>
    </source>
</reference>
<keyword evidence="3" id="KW-1185">Reference proteome</keyword>
<feature type="compositionally biased region" description="Low complexity" evidence="1">
    <location>
        <begin position="56"/>
        <end position="74"/>
    </location>
</feature>
<accession>A0A2J6QMH9</accession>